<gene>
    <name evidence="7" type="ORF">AN926_08235</name>
</gene>
<dbReference type="InterPro" id="IPR036909">
    <property type="entry name" value="Cyt_c-like_dom_sf"/>
</dbReference>
<dbReference type="InterPro" id="IPR016823">
    <property type="entry name" value="Thiosulf_SoxX_II"/>
</dbReference>
<keyword evidence="2 4" id="KW-0479">Metal-binding</keyword>
<dbReference type="AlphaFoldDB" id="A0A0N0ZNB1"/>
<dbReference type="GO" id="GO:0009055">
    <property type="term" value="F:electron transfer activity"/>
    <property type="evidence" value="ECO:0007669"/>
    <property type="project" value="InterPro"/>
</dbReference>
<dbReference type="InterPro" id="IPR030999">
    <property type="entry name" value="Thiosulf_SoxX"/>
</dbReference>
<evidence type="ECO:0000259" key="6">
    <source>
        <dbReference type="PROSITE" id="PS51007"/>
    </source>
</evidence>
<dbReference type="NCBIfam" id="TIGR04485">
    <property type="entry name" value="thiosulf_SoxX"/>
    <property type="match status" value="1"/>
</dbReference>
<keyword evidence="3 4" id="KW-0408">Iron</keyword>
<dbReference type="PROSITE" id="PS51007">
    <property type="entry name" value="CYTC"/>
    <property type="match status" value="1"/>
</dbReference>
<feature type="domain" description="Cytochrome c" evidence="6">
    <location>
        <begin position="86"/>
        <end position="180"/>
    </location>
</feature>
<dbReference type="GO" id="GO:0020037">
    <property type="term" value="F:heme binding"/>
    <property type="evidence" value="ECO:0007669"/>
    <property type="project" value="InterPro"/>
</dbReference>
<proteinExistence type="predicted"/>
<dbReference type="PATRIC" id="fig|37636.3.peg.828"/>
<reference evidence="7 8" key="1">
    <citation type="submission" date="2015-09" db="EMBL/GenBank/DDBJ databases">
        <title>Draft genome sequence of Thermus scotoductus strain K1 isolated from a geothermal spring in Nagorno-Karabakh, Armenia.</title>
        <authorList>
            <person name="Saghatelyan A."/>
            <person name="Poghosyan L."/>
            <person name="Panosyan H."/>
            <person name="Birkeland N.-K."/>
        </authorList>
    </citation>
    <scope>NUCLEOTIDE SEQUENCE [LARGE SCALE GENOMIC DNA]</scope>
    <source>
        <strain evidence="7 8">K1</strain>
    </source>
</reference>
<comment type="caution">
    <text evidence="7">The sequence shown here is derived from an EMBL/GenBank/DDBJ whole genome shotgun (WGS) entry which is preliminary data.</text>
</comment>
<keyword evidence="1 4" id="KW-0349">Heme</keyword>
<evidence type="ECO:0000313" key="7">
    <source>
        <dbReference type="EMBL" id="KPD29121.1"/>
    </source>
</evidence>
<dbReference type="GO" id="GO:0046872">
    <property type="term" value="F:metal ion binding"/>
    <property type="evidence" value="ECO:0007669"/>
    <property type="project" value="UniProtKB-KW"/>
</dbReference>
<accession>A0A0N0ZNB1</accession>
<dbReference type="Pfam" id="PF13442">
    <property type="entry name" value="Cytochrome_CBB3"/>
    <property type="match status" value="1"/>
</dbReference>
<evidence type="ECO:0000256" key="3">
    <source>
        <dbReference type="ARBA" id="ARBA00023004"/>
    </source>
</evidence>
<dbReference type="EMBL" id="LJJR01000023">
    <property type="protein sequence ID" value="KPD29121.1"/>
    <property type="molecule type" value="Genomic_DNA"/>
</dbReference>
<dbReference type="SUPFAM" id="SSF46626">
    <property type="entry name" value="Cytochrome c"/>
    <property type="match status" value="1"/>
</dbReference>
<keyword evidence="5" id="KW-0732">Signal</keyword>
<evidence type="ECO:0000256" key="4">
    <source>
        <dbReference type="PROSITE-ProRule" id="PRU00433"/>
    </source>
</evidence>
<dbReference type="Proteomes" id="UP000053099">
    <property type="component" value="Unassembled WGS sequence"/>
</dbReference>
<name>A0A0N0ZNB1_THESC</name>
<sequence length="192" mass="21293">MKAKKLIPILLAVPLVVALAQSYFSPSELEAIKTGGKTYADVFLNQRPDQALCSIHRNRLPGDLLPKFLEEQRALIKYPQSGKLMGDWKKGGAIFNNLQKANCFSCHFGSPVHLGGDVGPSLEKYGLKRGQSEAVQRYTYEVIYNSWAYFPCTVMYRFGAQGLLTPEEIADVVAYLLDPESDFNTKPAVGSK</sequence>
<organism evidence="7 8">
    <name type="scientific">Thermus scotoductus</name>
    <dbReference type="NCBI Taxonomy" id="37636"/>
    <lineage>
        <taxon>Bacteria</taxon>
        <taxon>Thermotogati</taxon>
        <taxon>Deinococcota</taxon>
        <taxon>Deinococci</taxon>
        <taxon>Thermales</taxon>
        <taxon>Thermaceae</taxon>
        <taxon>Thermus</taxon>
    </lineage>
</organism>
<dbReference type="InterPro" id="IPR009056">
    <property type="entry name" value="Cyt_c-like_dom"/>
</dbReference>
<evidence type="ECO:0000256" key="1">
    <source>
        <dbReference type="ARBA" id="ARBA00022617"/>
    </source>
</evidence>
<protein>
    <submittedName>
        <fullName evidence="7">Sulfur oxidation c-type cytochrome SoxX</fullName>
    </submittedName>
</protein>
<dbReference type="Gene3D" id="1.10.760.10">
    <property type="entry name" value="Cytochrome c-like domain"/>
    <property type="match status" value="1"/>
</dbReference>
<evidence type="ECO:0000256" key="2">
    <source>
        <dbReference type="ARBA" id="ARBA00022723"/>
    </source>
</evidence>
<feature type="signal peptide" evidence="5">
    <location>
        <begin position="1"/>
        <end position="20"/>
    </location>
</feature>
<evidence type="ECO:0000313" key="8">
    <source>
        <dbReference type="Proteomes" id="UP000053099"/>
    </source>
</evidence>
<feature type="chain" id="PRO_5005864935" evidence="5">
    <location>
        <begin position="21"/>
        <end position="192"/>
    </location>
</feature>
<evidence type="ECO:0000256" key="5">
    <source>
        <dbReference type="SAM" id="SignalP"/>
    </source>
</evidence>
<dbReference type="PIRSF" id="PIRSF024608">
    <property type="entry name" value="UCP024608"/>
    <property type="match status" value="1"/>
</dbReference>